<proteinExistence type="predicted"/>
<dbReference type="Proteomes" id="UP000784294">
    <property type="component" value="Unassembled WGS sequence"/>
</dbReference>
<comment type="caution">
    <text evidence="1">The sequence shown here is derived from an EMBL/GenBank/DDBJ whole genome shotgun (WGS) entry which is preliminary data.</text>
</comment>
<dbReference type="AlphaFoldDB" id="A0A448XMI8"/>
<dbReference type="EMBL" id="CAAALY010264179">
    <property type="protein sequence ID" value="VEL40248.1"/>
    <property type="molecule type" value="Genomic_DNA"/>
</dbReference>
<dbReference type="OrthoDB" id="9991317at2759"/>
<organism evidence="1 2">
    <name type="scientific">Protopolystoma xenopodis</name>
    <dbReference type="NCBI Taxonomy" id="117903"/>
    <lineage>
        <taxon>Eukaryota</taxon>
        <taxon>Metazoa</taxon>
        <taxon>Spiralia</taxon>
        <taxon>Lophotrochozoa</taxon>
        <taxon>Platyhelminthes</taxon>
        <taxon>Monogenea</taxon>
        <taxon>Polyopisthocotylea</taxon>
        <taxon>Polystomatidea</taxon>
        <taxon>Polystomatidae</taxon>
        <taxon>Protopolystoma</taxon>
    </lineage>
</organism>
<accession>A0A448XMI8</accession>
<evidence type="ECO:0000313" key="2">
    <source>
        <dbReference type="Proteomes" id="UP000784294"/>
    </source>
</evidence>
<dbReference type="SUPFAM" id="SSF48452">
    <property type="entry name" value="TPR-like"/>
    <property type="match status" value="1"/>
</dbReference>
<evidence type="ECO:0000313" key="1">
    <source>
        <dbReference type="EMBL" id="VEL40248.1"/>
    </source>
</evidence>
<keyword evidence="2" id="KW-1185">Reference proteome</keyword>
<sequence>MLSRLLDINFQIATYANQLSIKGPTTWTSTLRRPEIRLGDPTRQWQPRHWLARIQEARGLISLQLGRPDLAEADLTKAISLDPEWADARVNLGVVHQCRGQIVQAMSEYRSLPLI</sequence>
<reference evidence="1" key="1">
    <citation type="submission" date="2018-11" db="EMBL/GenBank/DDBJ databases">
        <authorList>
            <consortium name="Pathogen Informatics"/>
        </authorList>
    </citation>
    <scope>NUCLEOTIDE SEQUENCE</scope>
</reference>
<gene>
    <name evidence="1" type="ORF">PXEA_LOCUS33688</name>
</gene>
<dbReference type="InterPro" id="IPR011990">
    <property type="entry name" value="TPR-like_helical_dom_sf"/>
</dbReference>
<protein>
    <submittedName>
        <fullName evidence="1">Uncharacterized protein</fullName>
    </submittedName>
</protein>
<name>A0A448XMI8_9PLAT</name>
<dbReference type="Gene3D" id="1.25.40.10">
    <property type="entry name" value="Tetratricopeptide repeat domain"/>
    <property type="match status" value="1"/>
</dbReference>